<organism evidence="21 22">
    <name type="scientific">Pullulanibacillus pueri</name>
    <dbReference type="NCBI Taxonomy" id="1437324"/>
    <lineage>
        <taxon>Bacteria</taxon>
        <taxon>Bacillati</taxon>
        <taxon>Bacillota</taxon>
        <taxon>Bacilli</taxon>
        <taxon>Bacillales</taxon>
        <taxon>Sporolactobacillaceae</taxon>
        <taxon>Pullulanibacillus</taxon>
    </lineage>
</organism>
<dbReference type="EC" id="6.3.2.12" evidence="6"/>
<dbReference type="RefSeq" id="WP_188499439.1">
    <property type="nucleotide sequence ID" value="NZ_BMFV01000067.1"/>
</dbReference>
<dbReference type="GO" id="GO:0004326">
    <property type="term" value="F:tetrahydrofolylpolyglutamate synthase activity"/>
    <property type="evidence" value="ECO:0007669"/>
    <property type="project" value="UniProtKB-EC"/>
</dbReference>
<evidence type="ECO:0000256" key="4">
    <source>
        <dbReference type="ARBA" id="ARBA00008276"/>
    </source>
</evidence>
<evidence type="ECO:0000256" key="3">
    <source>
        <dbReference type="ARBA" id="ARBA00005150"/>
    </source>
</evidence>
<dbReference type="InterPro" id="IPR036565">
    <property type="entry name" value="Mur-like_cat_sf"/>
</dbReference>
<dbReference type="FunFam" id="3.40.1190.10:FF:000004">
    <property type="entry name" value="Dihydrofolate synthase/folylpolyglutamate synthase"/>
    <property type="match status" value="1"/>
</dbReference>
<dbReference type="InterPro" id="IPR036615">
    <property type="entry name" value="Mur_ligase_C_dom_sf"/>
</dbReference>
<comment type="similarity">
    <text evidence="4 18">Belongs to the folylpolyglutamate synthase family.</text>
</comment>
<dbReference type="GO" id="GO:0005737">
    <property type="term" value="C:cytoplasm"/>
    <property type="evidence" value="ECO:0007669"/>
    <property type="project" value="TreeGrafter"/>
</dbReference>
<keyword evidence="10" id="KW-0479">Metal-binding</keyword>
<dbReference type="EC" id="6.3.2.17" evidence="7"/>
<dbReference type="GO" id="GO:0005524">
    <property type="term" value="F:ATP binding"/>
    <property type="evidence" value="ECO:0007669"/>
    <property type="project" value="UniProtKB-KW"/>
</dbReference>
<evidence type="ECO:0000256" key="9">
    <source>
        <dbReference type="ARBA" id="ARBA00022598"/>
    </source>
</evidence>
<dbReference type="InterPro" id="IPR001645">
    <property type="entry name" value="Folylpolyglutamate_synth"/>
</dbReference>
<dbReference type="AlphaFoldDB" id="A0A8J3A001"/>
<comment type="caution">
    <text evidence="21">The sequence shown here is derived from an EMBL/GenBank/DDBJ whole genome shotgun (WGS) entry which is preliminary data.</text>
</comment>
<dbReference type="PANTHER" id="PTHR11136">
    <property type="entry name" value="FOLYLPOLYGLUTAMATE SYNTHASE-RELATED"/>
    <property type="match status" value="1"/>
</dbReference>
<dbReference type="Proteomes" id="UP000656813">
    <property type="component" value="Unassembled WGS sequence"/>
</dbReference>
<sequence>MFQTLNEVEAWTKKWLPFGLKLGLERMEWLLEQLDHPERRLRVIHVGGTNGKGSTVSYINSILTEAGYDVGMFTSPALRTFNDRIVSSGKPIADDELIKTAEIVKPFVEALEQTEFGAPTEFEVITIMAIVYFAKVHPCDLVLFEVGLGGRYDSTNVVHPLLTIITNIGHDHMKQLGNTLKEIAYEKAGIIKQGVPLVTAAEGEAFEVIATVARQCQAKVYHYGHTFKSESDSPVTLGESFSIRTPHHHYQKIKLAMSGHHQVVNASLAIMAAEYLQMFYAFDIKEDEMKSGLEKAFWAGRFEKLSDAPLTILDGAHNLEGMEALVQTIQAHYPEHEVITLFATLKDKDNVAILKTLGRISKRIVVTGFENERAMAPQDVLPFIPDEIQGEVIDSWESALTSLQKEIKGKRLLLITGSLYFVTQVRAFYLSKN</sequence>
<evidence type="ECO:0000313" key="22">
    <source>
        <dbReference type="Proteomes" id="UP000656813"/>
    </source>
</evidence>
<evidence type="ECO:0000256" key="10">
    <source>
        <dbReference type="ARBA" id="ARBA00022723"/>
    </source>
</evidence>
<dbReference type="GO" id="GO:0046656">
    <property type="term" value="P:folic acid biosynthetic process"/>
    <property type="evidence" value="ECO:0007669"/>
    <property type="project" value="UniProtKB-KW"/>
</dbReference>
<dbReference type="PANTHER" id="PTHR11136:SF0">
    <property type="entry name" value="DIHYDROFOLATE SYNTHETASE-RELATED"/>
    <property type="match status" value="1"/>
</dbReference>
<evidence type="ECO:0000313" key="21">
    <source>
        <dbReference type="EMBL" id="GGH89080.1"/>
    </source>
</evidence>
<evidence type="ECO:0000256" key="16">
    <source>
        <dbReference type="ARBA" id="ARBA00047493"/>
    </source>
</evidence>
<comment type="pathway">
    <text evidence="2">Cofactor biosynthesis; tetrahydrofolate biosynthesis; 7,8-dihydrofolate from 2-amino-4-hydroxy-6-hydroxymethyl-7,8-dihydropteridine diphosphate and 4-aminobenzoate: step 2/2.</text>
</comment>
<dbReference type="GO" id="GO:0008841">
    <property type="term" value="F:dihydrofolate synthase activity"/>
    <property type="evidence" value="ECO:0007669"/>
    <property type="project" value="UniProtKB-EC"/>
</dbReference>
<evidence type="ECO:0000256" key="17">
    <source>
        <dbReference type="ARBA" id="ARBA00049161"/>
    </source>
</evidence>
<comment type="cofactor">
    <cofactor evidence="1">
        <name>Mg(2+)</name>
        <dbReference type="ChEBI" id="CHEBI:18420"/>
    </cofactor>
</comment>
<comment type="catalytic activity">
    <reaction evidence="17">
        <text>7,8-dihydropteroate + L-glutamate + ATP = 7,8-dihydrofolate + ADP + phosphate + H(+)</text>
        <dbReference type="Rhea" id="RHEA:23584"/>
        <dbReference type="ChEBI" id="CHEBI:15378"/>
        <dbReference type="ChEBI" id="CHEBI:17839"/>
        <dbReference type="ChEBI" id="CHEBI:29985"/>
        <dbReference type="ChEBI" id="CHEBI:30616"/>
        <dbReference type="ChEBI" id="CHEBI:43474"/>
        <dbReference type="ChEBI" id="CHEBI:57451"/>
        <dbReference type="ChEBI" id="CHEBI:456216"/>
        <dbReference type="EC" id="6.3.2.12"/>
    </reaction>
</comment>
<evidence type="ECO:0000259" key="20">
    <source>
        <dbReference type="Pfam" id="PF08245"/>
    </source>
</evidence>
<gene>
    <name evidence="21" type="primary">folC</name>
    <name evidence="21" type="ORF">GCM10007096_42860</name>
</gene>
<keyword evidence="13" id="KW-0460">Magnesium</keyword>
<keyword evidence="11 18" id="KW-0547">Nucleotide-binding</keyword>
<feature type="domain" description="Mur ligase C-terminal" evidence="19">
    <location>
        <begin position="300"/>
        <end position="418"/>
    </location>
</feature>
<evidence type="ECO:0000256" key="11">
    <source>
        <dbReference type="ARBA" id="ARBA00022741"/>
    </source>
</evidence>
<dbReference type="InterPro" id="IPR018109">
    <property type="entry name" value="Folylpolyglutamate_synth_CS"/>
</dbReference>
<dbReference type="EMBL" id="BMFV01000067">
    <property type="protein sequence ID" value="GGH89080.1"/>
    <property type="molecule type" value="Genomic_DNA"/>
</dbReference>
<keyword evidence="12 18" id="KW-0067">ATP-binding</keyword>
<proteinExistence type="inferred from homology"/>
<reference evidence="21" key="2">
    <citation type="submission" date="2020-09" db="EMBL/GenBank/DDBJ databases">
        <authorList>
            <person name="Sun Q."/>
            <person name="Zhou Y."/>
        </authorList>
    </citation>
    <scope>NUCLEOTIDE SEQUENCE</scope>
    <source>
        <strain evidence="21">CGMCC 1.12777</strain>
    </source>
</reference>
<evidence type="ECO:0000256" key="8">
    <source>
        <dbReference type="ARBA" id="ARBA00019357"/>
    </source>
</evidence>
<accession>A0A8J3A001</accession>
<evidence type="ECO:0000256" key="1">
    <source>
        <dbReference type="ARBA" id="ARBA00001946"/>
    </source>
</evidence>
<keyword evidence="9 18" id="KW-0436">Ligase</keyword>
<dbReference type="Pfam" id="PF02875">
    <property type="entry name" value="Mur_ligase_C"/>
    <property type="match status" value="1"/>
</dbReference>
<dbReference type="PROSITE" id="PS01011">
    <property type="entry name" value="FOLYLPOLYGLU_SYNT_1"/>
    <property type="match status" value="1"/>
</dbReference>
<evidence type="ECO:0000256" key="7">
    <source>
        <dbReference type="ARBA" id="ARBA00013025"/>
    </source>
</evidence>
<protein>
    <recommendedName>
        <fullName evidence="8">Dihydrofolate synthase/folylpolyglutamate synthase</fullName>
        <ecNumber evidence="6">6.3.2.12</ecNumber>
        <ecNumber evidence="7">6.3.2.17</ecNumber>
    </recommendedName>
    <alternativeName>
        <fullName evidence="15">Tetrahydrofolylpolyglutamate synthase</fullName>
    </alternativeName>
</protein>
<keyword evidence="22" id="KW-1185">Reference proteome</keyword>
<dbReference type="PROSITE" id="PS01012">
    <property type="entry name" value="FOLYLPOLYGLU_SYNT_2"/>
    <property type="match status" value="1"/>
</dbReference>
<evidence type="ECO:0000256" key="13">
    <source>
        <dbReference type="ARBA" id="ARBA00022842"/>
    </source>
</evidence>
<dbReference type="InterPro" id="IPR013221">
    <property type="entry name" value="Mur_ligase_cen"/>
</dbReference>
<evidence type="ECO:0000256" key="12">
    <source>
        <dbReference type="ARBA" id="ARBA00022840"/>
    </source>
</evidence>
<dbReference type="Gene3D" id="3.40.1190.10">
    <property type="entry name" value="Mur-like, catalytic domain"/>
    <property type="match status" value="1"/>
</dbReference>
<dbReference type="InterPro" id="IPR004101">
    <property type="entry name" value="Mur_ligase_C"/>
</dbReference>
<dbReference type="Gene3D" id="3.90.190.20">
    <property type="entry name" value="Mur ligase, C-terminal domain"/>
    <property type="match status" value="1"/>
</dbReference>
<evidence type="ECO:0000256" key="5">
    <source>
        <dbReference type="ARBA" id="ARBA00011245"/>
    </source>
</evidence>
<evidence type="ECO:0000256" key="18">
    <source>
        <dbReference type="PIRNR" id="PIRNR001563"/>
    </source>
</evidence>
<dbReference type="SUPFAM" id="SSF53623">
    <property type="entry name" value="MurD-like peptide ligases, catalytic domain"/>
    <property type="match status" value="1"/>
</dbReference>
<evidence type="ECO:0000256" key="6">
    <source>
        <dbReference type="ARBA" id="ARBA00013023"/>
    </source>
</evidence>
<feature type="domain" description="Mur ligase central" evidence="20">
    <location>
        <begin position="46"/>
        <end position="273"/>
    </location>
</feature>
<evidence type="ECO:0000256" key="15">
    <source>
        <dbReference type="ARBA" id="ARBA00030592"/>
    </source>
</evidence>
<reference evidence="21" key="1">
    <citation type="journal article" date="2014" name="Int. J. Syst. Evol. Microbiol.">
        <title>Complete genome sequence of Corynebacterium casei LMG S-19264T (=DSM 44701T), isolated from a smear-ripened cheese.</title>
        <authorList>
            <consortium name="US DOE Joint Genome Institute (JGI-PGF)"/>
            <person name="Walter F."/>
            <person name="Albersmeier A."/>
            <person name="Kalinowski J."/>
            <person name="Ruckert C."/>
        </authorList>
    </citation>
    <scope>NUCLEOTIDE SEQUENCE</scope>
    <source>
        <strain evidence="21">CGMCC 1.12777</strain>
    </source>
</reference>
<keyword evidence="14" id="KW-0289">Folate biosynthesis</keyword>
<evidence type="ECO:0000256" key="2">
    <source>
        <dbReference type="ARBA" id="ARBA00004799"/>
    </source>
</evidence>
<dbReference type="NCBIfam" id="TIGR01499">
    <property type="entry name" value="folC"/>
    <property type="match status" value="1"/>
</dbReference>
<evidence type="ECO:0000256" key="14">
    <source>
        <dbReference type="ARBA" id="ARBA00022909"/>
    </source>
</evidence>
<name>A0A8J3A001_9BACL</name>
<dbReference type="SUPFAM" id="SSF53244">
    <property type="entry name" value="MurD-like peptide ligases, peptide-binding domain"/>
    <property type="match status" value="1"/>
</dbReference>
<dbReference type="Pfam" id="PF08245">
    <property type="entry name" value="Mur_ligase_M"/>
    <property type="match status" value="1"/>
</dbReference>
<comment type="catalytic activity">
    <reaction evidence="16">
        <text>(6S)-5,6,7,8-tetrahydrofolyl-(gamma-L-Glu)(n) + L-glutamate + ATP = (6S)-5,6,7,8-tetrahydrofolyl-(gamma-L-Glu)(n+1) + ADP + phosphate + H(+)</text>
        <dbReference type="Rhea" id="RHEA:10580"/>
        <dbReference type="Rhea" id="RHEA-COMP:14738"/>
        <dbReference type="Rhea" id="RHEA-COMP:14740"/>
        <dbReference type="ChEBI" id="CHEBI:15378"/>
        <dbReference type="ChEBI" id="CHEBI:29985"/>
        <dbReference type="ChEBI" id="CHEBI:30616"/>
        <dbReference type="ChEBI" id="CHEBI:43474"/>
        <dbReference type="ChEBI" id="CHEBI:141005"/>
        <dbReference type="ChEBI" id="CHEBI:456216"/>
        <dbReference type="EC" id="6.3.2.17"/>
    </reaction>
</comment>
<evidence type="ECO:0000259" key="19">
    <source>
        <dbReference type="Pfam" id="PF02875"/>
    </source>
</evidence>
<dbReference type="GO" id="GO:0046872">
    <property type="term" value="F:metal ion binding"/>
    <property type="evidence" value="ECO:0007669"/>
    <property type="project" value="UniProtKB-KW"/>
</dbReference>
<dbReference type="PIRSF" id="PIRSF001563">
    <property type="entry name" value="Folylpolyglu_synth"/>
    <property type="match status" value="1"/>
</dbReference>
<comment type="subunit">
    <text evidence="5">Monomer.</text>
</comment>
<comment type="pathway">
    <text evidence="3">Cofactor biosynthesis; tetrahydrofolylpolyglutamate biosynthesis.</text>
</comment>